<dbReference type="Gene3D" id="3.20.80.10">
    <property type="entry name" value="Regulatory factor, effector binding domain"/>
    <property type="match status" value="1"/>
</dbReference>
<dbReference type="OrthoDB" id="670812at2"/>
<comment type="caution">
    <text evidence="1">The sequence shown here is derived from an EMBL/GenBank/DDBJ whole genome shotgun (WGS) entry which is preliminary data.</text>
</comment>
<dbReference type="SUPFAM" id="SSF55136">
    <property type="entry name" value="Probable bacterial effector-binding domain"/>
    <property type="match status" value="1"/>
</dbReference>
<accession>A0A0C1LBI4</accession>
<protein>
    <recommendedName>
        <fullName evidence="3">Bacterial transcription activator effector binding domain-containing protein</fullName>
    </recommendedName>
</protein>
<keyword evidence="2" id="KW-1185">Reference proteome</keyword>
<evidence type="ECO:0000313" key="2">
    <source>
        <dbReference type="Proteomes" id="UP000031408"/>
    </source>
</evidence>
<gene>
    <name evidence="1" type="ORF">OI18_20945</name>
</gene>
<dbReference type="EMBL" id="JSVC01000027">
    <property type="protein sequence ID" value="KIC92883.1"/>
    <property type="molecule type" value="Genomic_DNA"/>
</dbReference>
<dbReference type="RefSeq" id="WP_152616906.1">
    <property type="nucleotide sequence ID" value="NZ_JSVC01000027.1"/>
</dbReference>
<sequence>MLRRRKFLSVLMLGMLSLLLLVSVSVPLTFTTRAFVPFTLNKTMEQLEQPQQISKWFLPATDGIPQTEHMVSVVDAMPGYLTFSLVYDGTKKQFPVVVSRDPSNSKNCIVSLPVVNTLWKEFIDPDPHDDIMGNSIRNLERFTNSTRLYYGYPIARTTISDSSSLYITTSTDTTKSSIQAGILLDSLIQYAGLKKIRYFGKRILYSRHYNTDSVQVFASILVNSTAEPKPSAGIIKKPVTAGKDMLVAEYSGPYRNVPAVYKALEQYKKDYSLVGASVPYEEYHSPGYGFQPDDSVQLKVCFPVF</sequence>
<dbReference type="Proteomes" id="UP000031408">
    <property type="component" value="Unassembled WGS sequence"/>
</dbReference>
<name>A0A0C1LBI4_9BACT</name>
<dbReference type="AlphaFoldDB" id="A0A0C1LBI4"/>
<organism evidence="1 2">
    <name type="scientific">Flavihumibacter solisilvae</name>
    <dbReference type="NCBI Taxonomy" id="1349421"/>
    <lineage>
        <taxon>Bacteria</taxon>
        <taxon>Pseudomonadati</taxon>
        <taxon>Bacteroidota</taxon>
        <taxon>Chitinophagia</taxon>
        <taxon>Chitinophagales</taxon>
        <taxon>Chitinophagaceae</taxon>
        <taxon>Flavihumibacter</taxon>
    </lineage>
</organism>
<evidence type="ECO:0008006" key="3">
    <source>
        <dbReference type="Google" id="ProtNLM"/>
    </source>
</evidence>
<dbReference type="InterPro" id="IPR011256">
    <property type="entry name" value="Reg_factor_effector_dom_sf"/>
</dbReference>
<reference evidence="1 2" key="1">
    <citation type="submission" date="2014-11" db="EMBL/GenBank/DDBJ databases">
        <title>Genome sequence of Flavihumibacter solisilvae 3-3.</title>
        <authorList>
            <person name="Zhou G."/>
            <person name="Li M."/>
            <person name="Wang G."/>
        </authorList>
    </citation>
    <scope>NUCLEOTIDE SEQUENCE [LARGE SCALE GENOMIC DNA]</scope>
    <source>
        <strain evidence="1 2">3-3</strain>
    </source>
</reference>
<proteinExistence type="predicted"/>
<dbReference type="STRING" id="1349421.OI18_20945"/>
<evidence type="ECO:0000313" key="1">
    <source>
        <dbReference type="EMBL" id="KIC92883.1"/>
    </source>
</evidence>